<dbReference type="AlphaFoldDB" id="A0A6J6DG47"/>
<feature type="transmembrane region" description="Helical" evidence="1">
    <location>
        <begin position="6"/>
        <end position="29"/>
    </location>
</feature>
<keyword evidence="1" id="KW-0812">Transmembrane</keyword>
<keyword evidence="1" id="KW-1133">Transmembrane helix</keyword>
<organism evidence="2">
    <name type="scientific">freshwater metagenome</name>
    <dbReference type="NCBI Taxonomy" id="449393"/>
    <lineage>
        <taxon>unclassified sequences</taxon>
        <taxon>metagenomes</taxon>
        <taxon>ecological metagenomes</taxon>
    </lineage>
</organism>
<evidence type="ECO:0000313" key="2">
    <source>
        <dbReference type="EMBL" id="CAB4560338.1"/>
    </source>
</evidence>
<protein>
    <submittedName>
        <fullName evidence="2">Unannotated protein</fullName>
    </submittedName>
</protein>
<keyword evidence="1" id="KW-0472">Membrane</keyword>
<name>A0A6J6DG47_9ZZZZ</name>
<sequence length="213" mass="23056">MNRRKFGGAGIAVLLLLLVVVLVGALMLGRKGNDDSAAKAAEKERAAGVGNRLVVVNMLEVPIRVAISDVDPSQWGLTPPDDEPPAGLQAEVVAPNRVSGEAVLRPLRIEDGGGDATFTMSLLVDGPTEPRDQIGVVPVRSTTIEYCTTECFDGYGYFDWQDAPEPQLDVFRKCNEQERVIGSYVDSIGVTREVRALFQCDAARFQTSLVIHD</sequence>
<reference evidence="2" key="1">
    <citation type="submission" date="2020-05" db="EMBL/GenBank/DDBJ databases">
        <authorList>
            <person name="Chiriac C."/>
            <person name="Salcher M."/>
            <person name="Ghai R."/>
            <person name="Kavagutti S V."/>
        </authorList>
    </citation>
    <scope>NUCLEOTIDE SEQUENCE</scope>
</reference>
<dbReference type="EMBL" id="CAEZSU010000179">
    <property type="protein sequence ID" value="CAB4560338.1"/>
    <property type="molecule type" value="Genomic_DNA"/>
</dbReference>
<evidence type="ECO:0000256" key="1">
    <source>
        <dbReference type="SAM" id="Phobius"/>
    </source>
</evidence>
<accession>A0A6J6DG47</accession>
<proteinExistence type="predicted"/>
<gene>
    <name evidence="2" type="ORF">UFOPK1495_01459</name>
</gene>